<accession>A0A1H6UU45</accession>
<dbReference type="SUPFAM" id="SSF53850">
    <property type="entry name" value="Periplasmic binding protein-like II"/>
    <property type="match status" value="1"/>
</dbReference>
<evidence type="ECO:0000256" key="1">
    <source>
        <dbReference type="SAM" id="SignalP"/>
    </source>
</evidence>
<sequence>MKRVWASVLLCCCLGVAAAEAGEELPGALLAGASLPREILLVGVERKNHTGADARGLVWEILRLVFEPAGLQVRTDTVPYTRAVGLVARGDADAWVGAYPEETAGALFPKWHYAAEVIAALGLARAPVPTLQDLGNFRLAWIRGYAFDKYLPRLQRYQEIQRYNGALAMLRLGHADYLIAARAELESVLAWAEAPDAYRITDLTLLPLYPGFADTPRGRELAALYDRRMGELVRSGELRPIFERWQQPYPFD</sequence>
<dbReference type="EMBL" id="FNYQ01000034">
    <property type="protein sequence ID" value="SEI95943.1"/>
    <property type="molecule type" value="Genomic_DNA"/>
</dbReference>
<protein>
    <submittedName>
        <fullName evidence="2">Amino acid ABC transporter substrate-binding protein, PAAT family (TC 3.A.1.3.-)</fullName>
    </submittedName>
</protein>
<keyword evidence="1" id="KW-0732">Signal</keyword>
<evidence type="ECO:0000313" key="3">
    <source>
        <dbReference type="Proteomes" id="UP000199250"/>
    </source>
</evidence>
<name>A0A1H6UU45_9GAMM</name>
<feature type="signal peptide" evidence="1">
    <location>
        <begin position="1"/>
        <end position="21"/>
    </location>
</feature>
<dbReference type="Proteomes" id="UP000199250">
    <property type="component" value="Unassembled WGS sequence"/>
</dbReference>
<evidence type="ECO:0000313" key="2">
    <source>
        <dbReference type="EMBL" id="SEI95943.1"/>
    </source>
</evidence>
<gene>
    <name evidence="2" type="ORF">SAMN04244572_02243</name>
</gene>
<dbReference type="AlphaFoldDB" id="A0A1H6UU45"/>
<organism evidence="2 3">
    <name type="scientific">Azotobacter beijerinckii</name>
    <dbReference type="NCBI Taxonomy" id="170623"/>
    <lineage>
        <taxon>Bacteria</taxon>
        <taxon>Pseudomonadati</taxon>
        <taxon>Pseudomonadota</taxon>
        <taxon>Gammaproteobacteria</taxon>
        <taxon>Pseudomonadales</taxon>
        <taxon>Pseudomonadaceae</taxon>
        <taxon>Azotobacter</taxon>
    </lineage>
</organism>
<reference evidence="2 3" key="1">
    <citation type="submission" date="2016-10" db="EMBL/GenBank/DDBJ databases">
        <authorList>
            <person name="de Groot N.N."/>
        </authorList>
    </citation>
    <scope>NUCLEOTIDE SEQUENCE [LARGE SCALE GENOMIC DNA]</scope>
    <source>
        <strain evidence="2 3">DSM 373</strain>
    </source>
</reference>
<dbReference type="OrthoDB" id="5765098at2"/>
<feature type="chain" id="PRO_5011731582" evidence="1">
    <location>
        <begin position="22"/>
        <end position="252"/>
    </location>
</feature>
<dbReference type="Gene3D" id="3.40.190.10">
    <property type="entry name" value="Periplasmic binding protein-like II"/>
    <property type="match status" value="2"/>
</dbReference>
<proteinExistence type="predicted"/>
<dbReference type="RefSeq" id="WP_090731587.1">
    <property type="nucleotide sequence ID" value="NZ_FNYQ01000034.1"/>
</dbReference>